<evidence type="ECO:0008006" key="4">
    <source>
        <dbReference type="Google" id="ProtNLM"/>
    </source>
</evidence>
<dbReference type="KEGG" id="pfy:PFICI_13626"/>
<dbReference type="OrthoDB" id="10292146at2759"/>
<dbReference type="InParanoid" id="W3WPR4"/>
<gene>
    <name evidence="2" type="ORF">PFICI_13626</name>
</gene>
<protein>
    <recommendedName>
        <fullName evidence="4">Carbohydrate-binding module family 19 domain-containing protein</fullName>
    </recommendedName>
</protein>
<sequence>MFFLRQTIVLLAGAVIIVTALPSPSPQGGFIGVTKCAGHVGAYACYNANTIVLCTSDDQGTPVSYCGTGQTCTTVEGLPYCI</sequence>
<dbReference type="EMBL" id="KI912119">
    <property type="protein sequence ID" value="ETS75142.1"/>
    <property type="molecule type" value="Genomic_DNA"/>
</dbReference>
<reference evidence="3" key="1">
    <citation type="journal article" date="2015" name="BMC Genomics">
        <title>Genomic and transcriptomic analysis of the endophytic fungus Pestalotiopsis fici reveals its lifestyle and high potential for synthesis of natural products.</title>
        <authorList>
            <person name="Wang X."/>
            <person name="Zhang X."/>
            <person name="Liu L."/>
            <person name="Xiang M."/>
            <person name="Wang W."/>
            <person name="Sun X."/>
            <person name="Che Y."/>
            <person name="Guo L."/>
            <person name="Liu G."/>
            <person name="Guo L."/>
            <person name="Wang C."/>
            <person name="Yin W.B."/>
            <person name="Stadler M."/>
            <person name="Zhang X."/>
            <person name="Liu X."/>
        </authorList>
    </citation>
    <scope>NUCLEOTIDE SEQUENCE [LARGE SCALE GENOMIC DNA]</scope>
    <source>
        <strain evidence="3">W106-1 / CGMCC3.15140</strain>
    </source>
</reference>
<dbReference type="Proteomes" id="UP000030651">
    <property type="component" value="Unassembled WGS sequence"/>
</dbReference>
<dbReference type="RefSeq" id="XP_007840398.1">
    <property type="nucleotide sequence ID" value="XM_007842207.1"/>
</dbReference>
<dbReference type="HOGENOM" id="CLU_2559018_0_0_1"/>
<proteinExistence type="predicted"/>
<keyword evidence="3" id="KW-1185">Reference proteome</keyword>
<dbReference type="AlphaFoldDB" id="W3WPR4"/>
<keyword evidence="1" id="KW-0732">Signal</keyword>
<evidence type="ECO:0000313" key="2">
    <source>
        <dbReference type="EMBL" id="ETS75142.1"/>
    </source>
</evidence>
<organism evidence="2 3">
    <name type="scientific">Pestalotiopsis fici (strain W106-1 / CGMCC3.15140)</name>
    <dbReference type="NCBI Taxonomy" id="1229662"/>
    <lineage>
        <taxon>Eukaryota</taxon>
        <taxon>Fungi</taxon>
        <taxon>Dikarya</taxon>
        <taxon>Ascomycota</taxon>
        <taxon>Pezizomycotina</taxon>
        <taxon>Sordariomycetes</taxon>
        <taxon>Xylariomycetidae</taxon>
        <taxon>Amphisphaeriales</taxon>
        <taxon>Sporocadaceae</taxon>
        <taxon>Pestalotiopsis</taxon>
    </lineage>
</organism>
<accession>W3WPR4</accession>
<feature type="chain" id="PRO_5005716220" description="Carbohydrate-binding module family 19 domain-containing protein" evidence="1">
    <location>
        <begin position="21"/>
        <end position="82"/>
    </location>
</feature>
<evidence type="ECO:0000313" key="3">
    <source>
        <dbReference type="Proteomes" id="UP000030651"/>
    </source>
</evidence>
<feature type="signal peptide" evidence="1">
    <location>
        <begin position="1"/>
        <end position="20"/>
    </location>
</feature>
<dbReference type="GeneID" id="19278639"/>
<evidence type="ECO:0000256" key="1">
    <source>
        <dbReference type="SAM" id="SignalP"/>
    </source>
</evidence>
<name>W3WPR4_PESFW</name>